<name>A0A7J0D5Z3_STRMI</name>
<evidence type="ECO:0000313" key="2">
    <source>
        <dbReference type="Proteomes" id="UP000498740"/>
    </source>
</evidence>
<sequence length="155" mass="16793">MTGLVISADTMREGADDVLEVVLHEAAHILNWIRGKPDTSRRGTYHNREYLAAAEEVGLEWPADLVANPNGRGYEPPIGDAARTRYADHIDALSTAIPHVLPHLTIPGASKKVRTPNRLILECGCSTPRKIQVARTTSELGTITCGLCGKDFATP</sequence>
<protein>
    <recommendedName>
        <fullName evidence="3">SprT-like family protein</fullName>
    </recommendedName>
</protein>
<reference evidence="1 2" key="1">
    <citation type="submission" date="2020-05" db="EMBL/GenBank/DDBJ databases">
        <title>Whole genome shotgun sequence of Streptomyces microflavus NBRC 13062.</title>
        <authorList>
            <person name="Komaki H."/>
            <person name="Tamura T."/>
        </authorList>
    </citation>
    <scope>NUCLEOTIDE SEQUENCE [LARGE SCALE GENOMIC DNA]</scope>
    <source>
        <strain evidence="1 2">NBRC 13062</strain>
    </source>
</reference>
<comment type="caution">
    <text evidence="1">The sequence shown here is derived from an EMBL/GenBank/DDBJ whole genome shotgun (WGS) entry which is preliminary data.</text>
</comment>
<dbReference type="AlphaFoldDB" id="A0A7J0D5Z3"/>
<evidence type="ECO:0008006" key="3">
    <source>
        <dbReference type="Google" id="ProtNLM"/>
    </source>
</evidence>
<gene>
    <name evidence="1" type="ORF">Smic_81100</name>
</gene>
<dbReference type="Proteomes" id="UP000498740">
    <property type="component" value="Unassembled WGS sequence"/>
</dbReference>
<evidence type="ECO:0000313" key="1">
    <source>
        <dbReference type="EMBL" id="GFN09554.1"/>
    </source>
</evidence>
<dbReference type="EMBL" id="BLWD01000002">
    <property type="protein sequence ID" value="GFN09554.1"/>
    <property type="molecule type" value="Genomic_DNA"/>
</dbReference>
<proteinExistence type="predicted"/>
<accession>A0A7J0D5Z3</accession>
<organism evidence="1 2">
    <name type="scientific">Streptomyces microflavus</name>
    <name type="common">Streptomyces lipmanii</name>
    <dbReference type="NCBI Taxonomy" id="1919"/>
    <lineage>
        <taxon>Bacteria</taxon>
        <taxon>Bacillati</taxon>
        <taxon>Actinomycetota</taxon>
        <taxon>Actinomycetes</taxon>
        <taxon>Kitasatosporales</taxon>
        <taxon>Streptomycetaceae</taxon>
        <taxon>Streptomyces</taxon>
    </lineage>
</organism>